<reference evidence="2 3" key="1">
    <citation type="submission" date="2020-05" db="EMBL/GenBank/DDBJ databases">
        <title>Identification and distribution of gene clusters putatively required for synthesis of sphingolipid metabolism inhibitors in phylogenetically diverse species of the filamentous fungus Fusarium.</title>
        <authorList>
            <person name="Kim H.-S."/>
            <person name="Busman M."/>
            <person name="Brown D.W."/>
            <person name="Divon H."/>
            <person name="Uhlig S."/>
            <person name="Proctor R.H."/>
        </authorList>
    </citation>
    <scope>NUCLEOTIDE SEQUENCE [LARGE SCALE GENOMIC DNA]</scope>
    <source>
        <strain evidence="2 3">NRRL 66235</strain>
    </source>
</reference>
<feature type="region of interest" description="Disordered" evidence="1">
    <location>
        <begin position="1"/>
        <end position="23"/>
    </location>
</feature>
<evidence type="ECO:0000313" key="3">
    <source>
        <dbReference type="Proteomes" id="UP000544331"/>
    </source>
</evidence>
<dbReference type="OrthoDB" id="3344043at2759"/>
<proteinExistence type="predicted"/>
<dbReference type="EMBL" id="JAAOAN010000753">
    <property type="protein sequence ID" value="KAF5700133.1"/>
    <property type="molecule type" value="Genomic_DNA"/>
</dbReference>
<name>A0A8H5XU52_9HYPO</name>
<dbReference type="AlphaFoldDB" id="A0A8H5XU52"/>
<evidence type="ECO:0000256" key="1">
    <source>
        <dbReference type="SAM" id="MobiDB-lite"/>
    </source>
</evidence>
<accession>A0A8H5XU52</accession>
<protein>
    <submittedName>
        <fullName evidence="2">Uncharacterized protein</fullName>
    </submittedName>
</protein>
<feature type="compositionally biased region" description="Polar residues" evidence="1">
    <location>
        <begin position="7"/>
        <end position="23"/>
    </location>
</feature>
<evidence type="ECO:0000313" key="2">
    <source>
        <dbReference type="EMBL" id="KAF5700133.1"/>
    </source>
</evidence>
<organism evidence="2 3">
    <name type="scientific">Fusarium mundagurra</name>
    <dbReference type="NCBI Taxonomy" id="1567541"/>
    <lineage>
        <taxon>Eukaryota</taxon>
        <taxon>Fungi</taxon>
        <taxon>Dikarya</taxon>
        <taxon>Ascomycota</taxon>
        <taxon>Pezizomycotina</taxon>
        <taxon>Sordariomycetes</taxon>
        <taxon>Hypocreomycetidae</taxon>
        <taxon>Hypocreales</taxon>
        <taxon>Nectriaceae</taxon>
        <taxon>Fusarium</taxon>
        <taxon>Fusarium fujikuroi species complex</taxon>
    </lineage>
</organism>
<dbReference type="Proteomes" id="UP000544331">
    <property type="component" value="Unassembled WGS sequence"/>
</dbReference>
<gene>
    <name evidence="2" type="ORF">FMUND_14438</name>
</gene>
<sequence>MAFPRGNSGQSSPPMSQDLQPSTAVGFQQQGTVDWTRIMSGSVTFSVDVLSRLSRAGVEAFTIYAARAIFSNVKIGPNGELRLHRALDTLTAFPSFGKVLWLGFGVKHIIWSMQESIEGLNCLGICACLTECYSTTVAAKIIRELFLLYDPPAELSPALRQWAALVEISGGLLASSEFGLVLHGLTKLCLMDGQRNLRSSGSPKDIALVLKEVFEVSAGRLDRLLLSGGADCAWIAAVAHWLLDLRVEVQDQDGTIIYRPDGMRSKSSLDSQVIITYHGGPSIELLRVSGKYYAIHSGRLLFQYSEHEDTMSCGRLPWESCLVDTFGDPMRMLLGFQARSTGACLGSAARIFLASVRDGEGHKEFSQTRDLEVRPTRSGLESLYWNQEHIAPGLLEPVVHGLLKSGPAGSSLMLAQMLFSGQQHERALGRDNIVATSRNGLCFYLNTLTEITSDPQRACAVTVVPGNIEWNHFMFNMVRDGISGTPGIGYDAVSMTTVTNFDDLADSSTPGLNAELIVEEVLPESNSLSAVYRISTAEFPSQHFLVKPSDIWPDSCQRGRAPSSKGRLADGASPYHAGIVWKGCFNLGSSVTEWSSDDRCLLD</sequence>
<comment type="caution">
    <text evidence="2">The sequence shown here is derived from an EMBL/GenBank/DDBJ whole genome shotgun (WGS) entry which is preliminary data.</text>
</comment>
<keyword evidence="3" id="KW-1185">Reference proteome</keyword>